<evidence type="ECO:0000313" key="5">
    <source>
        <dbReference type="EMBL" id="NDK37902.1"/>
    </source>
</evidence>
<feature type="signal peptide" evidence="3">
    <location>
        <begin position="1"/>
        <end position="21"/>
    </location>
</feature>
<reference evidence="5 6" key="1">
    <citation type="submission" date="2018-07" db="EMBL/GenBank/DDBJ databases">
        <title>Whole genome Sequencing of Pseudoxanthomonas gei KCTC 32298 (T).</title>
        <authorList>
            <person name="Kumar S."/>
            <person name="Bansal K."/>
            <person name="Kaur A."/>
            <person name="Patil P."/>
            <person name="Sharma S."/>
            <person name="Patil P.B."/>
        </authorList>
    </citation>
    <scope>NUCLEOTIDE SEQUENCE [LARGE SCALE GENOMIC DNA]</scope>
    <source>
        <strain evidence="5 6">KCTC 32298</strain>
    </source>
</reference>
<dbReference type="PANTHER" id="PTHR22702">
    <property type="entry name" value="PROTEASE-ASSOCIATED DOMAIN-CONTAINING PROTEIN"/>
    <property type="match status" value="1"/>
</dbReference>
<evidence type="ECO:0000256" key="2">
    <source>
        <dbReference type="ARBA" id="ARBA00023180"/>
    </source>
</evidence>
<accession>A0ABX0A8R0</accession>
<comment type="caution">
    <text evidence="5">The sequence shown here is derived from an EMBL/GenBank/DDBJ whole genome shotgun (WGS) entry which is preliminary data.</text>
</comment>
<evidence type="ECO:0000256" key="1">
    <source>
        <dbReference type="ARBA" id="ARBA00022729"/>
    </source>
</evidence>
<evidence type="ECO:0000256" key="3">
    <source>
        <dbReference type="SAM" id="SignalP"/>
    </source>
</evidence>
<dbReference type="Gene3D" id="3.50.30.30">
    <property type="match status" value="1"/>
</dbReference>
<name>A0ABX0A8R0_9GAMM</name>
<sequence length="537" mass="54489">MKKTLLISALSAALFAGNAVAANIIPINADPAGQGLNDPTALAPAGGNPGVTIGEQRRIAYQYAADLWGAVLVSPVNIRVQASFQALQCDAAGTVLGSAGTSPIYVLTETGKPDTLYHGALADSLVGQDLQNGAGVDIISRFNSSYGLTNPNGTACSPGSGWYYGLDGNTPAGKTNFLNVVMHEIAHGLGFSGFGSVTTGAPLAGYQDIYSRFAWNNVTNQGWYQMTNAGRVAAVIGGNLAFRGPIVTSQVPLVLDEKIALRASGTVSGDYSYGTAAFGPGATAANFTGSVVLVNDGSATPSQGCAASPAGAYTGKIAIVDRGTCAFEIKARFAQNAGATAVIVANNVNALISMADDASVTATVPTLSVSSVDGAAIKAGLPGVNVTLAAIPGRLAGADASGYALLYSPNPVASGSSFSHYDTSTTPNALMEPAITQTLAANYNVDLTPALFQDEGWTLTEGNAKIAGCDTGIPVAEVGGLIIGANVIAQNNLCQISSANQTAYTTCMTNFRTKLRAGGLINTTQAGKLQACVARNR</sequence>
<feature type="chain" id="PRO_5047425313" evidence="3">
    <location>
        <begin position="22"/>
        <end position="537"/>
    </location>
</feature>
<dbReference type="GO" id="GO:0008233">
    <property type="term" value="F:peptidase activity"/>
    <property type="evidence" value="ECO:0007669"/>
    <property type="project" value="UniProtKB-KW"/>
</dbReference>
<organism evidence="5 6">
    <name type="scientific">Pseudoxanthomonas gei</name>
    <dbReference type="NCBI Taxonomy" id="1383030"/>
    <lineage>
        <taxon>Bacteria</taxon>
        <taxon>Pseudomonadati</taxon>
        <taxon>Pseudomonadota</taxon>
        <taxon>Gammaproteobacteria</taxon>
        <taxon>Lysobacterales</taxon>
        <taxon>Lysobacteraceae</taxon>
        <taxon>Pseudoxanthomonas</taxon>
    </lineage>
</organism>
<dbReference type="GO" id="GO:0006508">
    <property type="term" value="P:proteolysis"/>
    <property type="evidence" value="ECO:0007669"/>
    <property type="project" value="UniProtKB-KW"/>
</dbReference>
<keyword evidence="5" id="KW-0645">Protease</keyword>
<dbReference type="SUPFAM" id="SSF52025">
    <property type="entry name" value="PA domain"/>
    <property type="match status" value="1"/>
</dbReference>
<dbReference type="CDD" id="cd04818">
    <property type="entry name" value="PA_subtilisin_1"/>
    <property type="match status" value="1"/>
</dbReference>
<proteinExistence type="predicted"/>
<evidence type="ECO:0000259" key="4">
    <source>
        <dbReference type="Pfam" id="PF02225"/>
    </source>
</evidence>
<dbReference type="EMBL" id="QOVG01000002">
    <property type="protein sequence ID" value="NDK37902.1"/>
    <property type="molecule type" value="Genomic_DNA"/>
</dbReference>
<keyword evidence="5" id="KW-0378">Hydrolase</keyword>
<evidence type="ECO:0000313" key="6">
    <source>
        <dbReference type="Proteomes" id="UP001429354"/>
    </source>
</evidence>
<dbReference type="InterPro" id="IPR003137">
    <property type="entry name" value="PA_domain"/>
</dbReference>
<dbReference type="Pfam" id="PF02225">
    <property type="entry name" value="PA"/>
    <property type="match status" value="1"/>
</dbReference>
<keyword evidence="6" id="KW-1185">Reference proteome</keyword>
<keyword evidence="2" id="KW-0325">Glycoprotein</keyword>
<dbReference type="Proteomes" id="UP001429354">
    <property type="component" value="Unassembled WGS sequence"/>
</dbReference>
<dbReference type="RefSeq" id="WP_162348473.1">
    <property type="nucleotide sequence ID" value="NZ_QOVG01000002.1"/>
</dbReference>
<protein>
    <submittedName>
        <fullName evidence="5">Serine protease</fullName>
    </submittedName>
</protein>
<feature type="domain" description="PA" evidence="4">
    <location>
        <begin position="288"/>
        <end position="377"/>
    </location>
</feature>
<dbReference type="InterPro" id="IPR046450">
    <property type="entry name" value="PA_dom_sf"/>
</dbReference>
<dbReference type="PANTHER" id="PTHR22702:SF1">
    <property type="entry name" value="PROTEASE-ASSOCIATED DOMAIN-CONTAINING PROTEIN 1"/>
    <property type="match status" value="1"/>
</dbReference>
<gene>
    <name evidence="5" type="ORF">DT603_03495</name>
</gene>
<keyword evidence="1 3" id="KW-0732">Signal</keyword>